<evidence type="ECO:0000313" key="3">
    <source>
        <dbReference type="EMBL" id="EAY15117.1"/>
    </source>
</evidence>
<keyword evidence="2" id="KW-0472">Membrane</keyword>
<feature type="transmembrane region" description="Helical" evidence="2">
    <location>
        <begin position="303"/>
        <end position="326"/>
    </location>
</feature>
<dbReference type="VEuPathDB" id="TrichDB:TVAG_392340"/>
<dbReference type="RefSeq" id="XP_001327340.1">
    <property type="nucleotide sequence ID" value="XM_001327305.1"/>
</dbReference>
<evidence type="ECO:0000256" key="2">
    <source>
        <dbReference type="SAM" id="Phobius"/>
    </source>
</evidence>
<dbReference type="AlphaFoldDB" id="A2DWT5"/>
<reference evidence="3" key="2">
    <citation type="journal article" date="2007" name="Science">
        <title>Draft genome sequence of the sexually transmitted pathogen Trichomonas vaginalis.</title>
        <authorList>
            <person name="Carlton J.M."/>
            <person name="Hirt R.P."/>
            <person name="Silva J.C."/>
            <person name="Delcher A.L."/>
            <person name="Schatz M."/>
            <person name="Zhao Q."/>
            <person name="Wortman J.R."/>
            <person name="Bidwell S.L."/>
            <person name="Alsmark U.C.M."/>
            <person name="Besteiro S."/>
            <person name="Sicheritz-Ponten T."/>
            <person name="Noel C.J."/>
            <person name="Dacks J.B."/>
            <person name="Foster P.G."/>
            <person name="Simillion C."/>
            <person name="Van de Peer Y."/>
            <person name="Miranda-Saavedra D."/>
            <person name="Barton G.J."/>
            <person name="Westrop G.D."/>
            <person name="Mueller S."/>
            <person name="Dessi D."/>
            <person name="Fiori P.L."/>
            <person name="Ren Q."/>
            <person name="Paulsen I."/>
            <person name="Zhang H."/>
            <person name="Bastida-Corcuera F.D."/>
            <person name="Simoes-Barbosa A."/>
            <person name="Brown M.T."/>
            <person name="Hayes R.D."/>
            <person name="Mukherjee M."/>
            <person name="Okumura C.Y."/>
            <person name="Schneider R."/>
            <person name="Smith A.J."/>
            <person name="Vanacova S."/>
            <person name="Villalvazo M."/>
            <person name="Haas B.J."/>
            <person name="Pertea M."/>
            <person name="Feldblyum T.V."/>
            <person name="Utterback T.R."/>
            <person name="Shu C.L."/>
            <person name="Osoegawa K."/>
            <person name="de Jong P.J."/>
            <person name="Hrdy I."/>
            <person name="Horvathova L."/>
            <person name="Zubacova Z."/>
            <person name="Dolezal P."/>
            <person name="Malik S.B."/>
            <person name="Logsdon J.M. Jr."/>
            <person name="Henze K."/>
            <person name="Gupta A."/>
            <person name="Wang C.C."/>
            <person name="Dunne R.L."/>
            <person name="Upcroft J.A."/>
            <person name="Upcroft P."/>
            <person name="White O."/>
            <person name="Salzberg S.L."/>
            <person name="Tang P."/>
            <person name="Chiu C.-H."/>
            <person name="Lee Y.-S."/>
            <person name="Embley T.M."/>
            <person name="Coombs G.H."/>
            <person name="Mottram J.C."/>
            <person name="Tachezy J."/>
            <person name="Fraser-Liggett C.M."/>
            <person name="Johnson P.J."/>
        </authorList>
    </citation>
    <scope>NUCLEOTIDE SEQUENCE [LARGE SCALE GENOMIC DNA]</scope>
    <source>
        <strain evidence="3">G3</strain>
    </source>
</reference>
<dbReference type="VEuPathDB" id="TrichDB:TVAGG3_0839530"/>
<evidence type="ECO:0000313" key="4">
    <source>
        <dbReference type="Proteomes" id="UP000001542"/>
    </source>
</evidence>
<accession>A2DWT5</accession>
<sequence length="395" mass="44357">MGNINDLFTNDNKDVVFGNRYSLGSRRTSIVDNVGKLKDDLFSACLAAGCIPSYNYWNDPTYMEKNLKQSFELYLPIYEELYHNHSFMANGYNKFSNAPSTFYSTWCARDGSGHCFASFLMGSPGKFTVDVQDVKSCKFTAPGTSCEVKGTNKVQVGTTIPYRTVVVEYWTSYMYDPVLFPDEDPTPETAEPEEEPPEEIPEPDPVPEEEDSEPTREEQPEEEPEDNPDSEPTREEQPEEKPEEKPEDKPEEKPEDKPEEKPEEPKPTIEEHKPSENSESVSTHNVGADGGDIDKKKQKKNGIIIGAVAGGLLFLALLATTLFFVLAKKRDDSEEEEEQMDQVQVDDAEDGTVIDPDMMSMQVDSSQSLQNISNYIDSVMIGDEGESIDFNVPQE</sequence>
<evidence type="ECO:0000256" key="1">
    <source>
        <dbReference type="SAM" id="MobiDB-lite"/>
    </source>
</evidence>
<feature type="region of interest" description="Disordered" evidence="1">
    <location>
        <begin position="179"/>
        <end position="296"/>
    </location>
</feature>
<protein>
    <submittedName>
        <fullName evidence="3">Uncharacterized protein</fullName>
    </submittedName>
</protein>
<dbReference type="EMBL" id="DS113260">
    <property type="protein sequence ID" value="EAY15117.1"/>
    <property type="molecule type" value="Genomic_DNA"/>
</dbReference>
<feature type="compositionally biased region" description="Acidic residues" evidence="1">
    <location>
        <begin position="181"/>
        <end position="212"/>
    </location>
</feature>
<dbReference type="KEGG" id="tva:4773118"/>
<name>A2DWT5_TRIV3</name>
<dbReference type="Proteomes" id="UP000001542">
    <property type="component" value="Unassembled WGS sequence"/>
</dbReference>
<reference evidence="3" key="1">
    <citation type="submission" date="2006-10" db="EMBL/GenBank/DDBJ databases">
        <authorList>
            <person name="Amadeo P."/>
            <person name="Zhao Q."/>
            <person name="Wortman J."/>
            <person name="Fraser-Liggett C."/>
            <person name="Carlton J."/>
        </authorList>
    </citation>
    <scope>NUCLEOTIDE SEQUENCE</scope>
    <source>
        <strain evidence="3">G3</strain>
    </source>
</reference>
<organism evidence="3 4">
    <name type="scientific">Trichomonas vaginalis (strain ATCC PRA-98 / G3)</name>
    <dbReference type="NCBI Taxonomy" id="412133"/>
    <lineage>
        <taxon>Eukaryota</taxon>
        <taxon>Metamonada</taxon>
        <taxon>Parabasalia</taxon>
        <taxon>Trichomonadida</taxon>
        <taxon>Trichomonadidae</taxon>
        <taxon>Trichomonas</taxon>
    </lineage>
</organism>
<keyword evidence="4" id="KW-1185">Reference proteome</keyword>
<feature type="compositionally biased region" description="Basic and acidic residues" evidence="1">
    <location>
        <begin position="231"/>
        <end position="276"/>
    </location>
</feature>
<feature type="compositionally biased region" description="Acidic residues" evidence="1">
    <location>
        <begin position="219"/>
        <end position="229"/>
    </location>
</feature>
<gene>
    <name evidence="3" type="ORF">TVAG_392340</name>
</gene>
<keyword evidence="2" id="KW-1133">Transmembrane helix</keyword>
<proteinExistence type="predicted"/>
<keyword evidence="2" id="KW-0812">Transmembrane</keyword>
<dbReference type="InParanoid" id="A2DWT5"/>